<proteinExistence type="predicted"/>
<organism evidence="1 2">
    <name type="scientific">Solanum commersonii</name>
    <name type="common">Commerson's wild potato</name>
    <name type="synonym">Commerson's nightshade</name>
    <dbReference type="NCBI Taxonomy" id="4109"/>
    <lineage>
        <taxon>Eukaryota</taxon>
        <taxon>Viridiplantae</taxon>
        <taxon>Streptophyta</taxon>
        <taxon>Embryophyta</taxon>
        <taxon>Tracheophyta</taxon>
        <taxon>Spermatophyta</taxon>
        <taxon>Magnoliopsida</taxon>
        <taxon>eudicotyledons</taxon>
        <taxon>Gunneridae</taxon>
        <taxon>Pentapetalae</taxon>
        <taxon>asterids</taxon>
        <taxon>lamiids</taxon>
        <taxon>Solanales</taxon>
        <taxon>Solanaceae</taxon>
        <taxon>Solanoideae</taxon>
        <taxon>Solaneae</taxon>
        <taxon>Solanum</taxon>
    </lineage>
</organism>
<keyword evidence="2" id="KW-1185">Reference proteome</keyword>
<accession>A0A9J5Z2N5</accession>
<comment type="caution">
    <text evidence="1">The sequence shown here is derived from an EMBL/GenBank/DDBJ whole genome shotgun (WGS) entry which is preliminary data.</text>
</comment>
<protein>
    <submittedName>
        <fullName evidence="1">Uncharacterized protein</fullName>
    </submittedName>
</protein>
<sequence length="190" mass="20188">MRRSHTSTVSQIWTGASEVDRLSLVGLLGLLPKCIGCIASSASTRNLLSSGKITVPRSGRSLRLSSAHLSANLANVKASSIGQSGTAGSSISAKVPFSIALSTWWVKPIGDTPVVDVEMHTMLLGEDHDPLPLSKEFDEKPLASDNLVAENDDPKLNLLSVSELFESRGAEYLASVSELFESRGGRPKSN</sequence>
<dbReference type="OrthoDB" id="10626590at2759"/>
<gene>
    <name evidence="1" type="ORF">H5410_028422</name>
</gene>
<evidence type="ECO:0000313" key="1">
    <source>
        <dbReference type="EMBL" id="KAG5606930.1"/>
    </source>
</evidence>
<dbReference type="Proteomes" id="UP000824120">
    <property type="component" value="Chromosome 5"/>
</dbReference>
<dbReference type="AlphaFoldDB" id="A0A9J5Z2N5"/>
<reference evidence="1 2" key="1">
    <citation type="submission" date="2020-09" db="EMBL/GenBank/DDBJ databases">
        <title>De no assembly of potato wild relative species, Solanum commersonii.</title>
        <authorList>
            <person name="Cho K."/>
        </authorList>
    </citation>
    <scope>NUCLEOTIDE SEQUENCE [LARGE SCALE GENOMIC DNA]</scope>
    <source>
        <strain evidence="1">LZ3.2</strain>
        <tissue evidence="1">Leaf</tissue>
    </source>
</reference>
<dbReference type="EMBL" id="JACXVP010000005">
    <property type="protein sequence ID" value="KAG5606930.1"/>
    <property type="molecule type" value="Genomic_DNA"/>
</dbReference>
<evidence type="ECO:0000313" key="2">
    <source>
        <dbReference type="Proteomes" id="UP000824120"/>
    </source>
</evidence>
<name>A0A9J5Z2N5_SOLCO</name>